<dbReference type="EMBL" id="BMKW01000008">
    <property type="protein sequence ID" value="GGJ23324.1"/>
    <property type="molecule type" value="Genomic_DNA"/>
</dbReference>
<evidence type="ECO:0000313" key="7">
    <source>
        <dbReference type="Proteomes" id="UP000661507"/>
    </source>
</evidence>
<dbReference type="InterPro" id="IPR005119">
    <property type="entry name" value="LysR_subst-bd"/>
</dbReference>
<keyword evidence="4" id="KW-0804">Transcription</keyword>
<comment type="similarity">
    <text evidence="1">Belongs to the LysR transcriptional regulatory family.</text>
</comment>
<dbReference type="InterPro" id="IPR036390">
    <property type="entry name" value="WH_DNA-bd_sf"/>
</dbReference>
<evidence type="ECO:0000313" key="6">
    <source>
        <dbReference type="EMBL" id="GGJ23324.1"/>
    </source>
</evidence>
<dbReference type="InterPro" id="IPR058163">
    <property type="entry name" value="LysR-type_TF_proteobact-type"/>
</dbReference>
<keyword evidence="3" id="KW-0238">DNA-binding</keyword>
<dbReference type="PROSITE" id="PS50931">
    <property type="entry name" value="HTH_LYSR"/>
    <property type="match status" value="1"/>
</dbReference>
<evidence type="ECO:0000256" key="3">
    <source>
        <dbReference type="ARBA" id="ARBA00023125"/>
    </source>
</evidence>
<gene>
    <name evidence="6" type="ORF">GCM10011320_33320</name>
</gene>
<evidence type="ECO:0000256" key="2">
    <source>
        <dbReference type="ARBA" id="ARBA00023015"/>
    </source>
</evidence>
<dbReference type="Pfam" id="PF00126">
    <property type="entry name" value="HTH_1"/>
    <property type="match status" value="1"/>
</dbReference>
<dbReference type="Gene3D" id="1.10.10.10">
    <property type="entry name" value="Winged helix-like DNA-binding domain superfamily/Winged helix DNA-binding domain"/>
    <property type="match status" value="1"/>
</dbReference>
<comment type="caution">
    <text evidence="6">The sequence shown here is derived from an EMBL/GenBank/DDBJ whole genome shotgun (WGS) entry which is preliminary data.</text>
</comment>
<dbReference type="PANTHER" id="PTHR30537">
    <property type="entry name" value="HTH-TYPE TRANSCRIPTIONAL REGULATOR"/>
    <property type="match status" value="1"/>
</dbReference>
<feature type="domain" description="HTH lysR-type" evidence="5">
    <location>
        <begin position="12"/>
        <end position="63"/>
    </location>
</feature>
<sequence length="300" mass="32498">MDKTTPGWDLYRSFLAVLQEGSLSGAARALNLAQPTIGRQIDALEQAFGEALFIRSVHGLLPTEAATALRPHAEAIAAHAAALVRTASGRRGVVEGTVRITASEVIGVEVLPPILAALRRQYPALVLELALSNAVEDLLRREADIAVRMVEPRQEALLAQRVGDIRLGLHARQEYLDRHGIPERREDLAHHTLIGFDRETAVINAMRRRVAGLDRANFALRADSDLAQLAAIRAGFGIGVCQAGIARRDPVLRRVLANDFDIPLPSWVVMHESMAGSPRCRAVFDTLVAGLVAYGRESGG</sequence>
<organism evidence="6 7">
    <name type="scientific">Neoroseomonas lacus</name>
    <dbReference type="NCBI Taxonomy" id="287609"/>
    <lineage>
        <taxon>Bacteria</taxon>
        <taxon>Pseudomonadati</taxon>
        <taxon>Pseudomonadota</taxon>
        <taxon>Alphaproteobacteria</taxon>
        <taxon>Acetobacterales</taxon>
        <taxon>Acetobacteraceae</taxon>
        <taxon>Neoroseomonas</taxon>
    </lineage>
</organism>
<dbReference type="Gene3D" id="3.40.190.290">
    <property type="match status" value="1"/>
</dbReference>
<dbReference type="InterPro" id="IPR000847">
    <property type="entry name" value="LysR_HTH_N"/>
</dbReference>
<dbReference type="PANTHER" id="PTHR30537:SF3">
    <property type="entry name" value="TRANSCRIPTIONAL REGULATORY PROTEIN"/>
    <property type="match status" value="1"/>
</dbReference>
<evidence type="ECO:0000259" key="5">
    <source>
        <dbReference type="PROSITE" id="PS50931"/>
    </source>
</evidence>
<name>A0A917KQI6_9PROT</name>
<proteinExistence type="inferred from homology"/>
<dbReference type="Proteomes" id="UP000661507">
    <property type="component" value="Unassembled WGS sequence"/>
</dbReference>
<evidence type="ECO:0000256" key="4">
    <source>
        <dbReference type="ARBA" id="ARBA00023163"/>
    </source>
</evidence>
<keyword evidence="2" id="KW-0805">Transcription regulation</keyword>
<dbReference type="GO" id="GO:0003700">
    <property type="term" value="F:DNA-binding transcription factor activity"/>
    <property type="evidence" value="ECO:0007669"/>
    <property type="project" value="InterPro"/>
</dbReference>
<dbReference type="SUPFAM" id="SSF53850">
    <property type="entry name" value="Periplasmic binding protein-like II"/>
    <property type="match status" value="1"/>
</dbReference>
<accession>A0A917KQI6</accession>
<reference evidence="6" key="1">
    <citation type="journal article" date="2014" name="Int. J. Syst. Evol. Microbiol.">
        <title>Complete genome sequence of Corynebacterium casei LMG S-19264T (=DSM 44701T), isolated from a smear-ripened cheese.</title>
        <authorList>
            <consortium name="US DOE Joint Genome Institute (JGI-PGF)"/>
            <person name="Walter F."/>
            <person name="Albersmeier A."/>
            <person name="Kalinowski J."/>
            <person name="Ruckert C."/>
        </authorList>
    </citation>
    <scope>NUCLEOTIDE SEQUENCE</scope>
    <source>
        <strain evidence="6">CGMCC 1.3617</strain>
    </source>
</reference>
<dbReference type="InterPro" id="IPR036388">
    <property type="entry name" value="WH-like_DNA-bd_sf"/>
</dbReference>
<evidence type="ECO:0000256" key="1">
    <source>
        <dbReference type="ARBA" id="ARBA00009437"/>
    </source>
</evidence>
<protein>
    <submittedName>
        <fullName evidence="6">LysR family transcriptional regulator</fullName>
    </submittedName>
</protein>
<dbReference type="GO" id="GO:0006351">
    <property type="term" value="P:DNA-templated transcription"/>
    <property type="evidence" value="ECO:0007669"/>
    <property type="project" value="TreeGrafter"/>
</dbReference>
<dbReference type="RefSeq" id="WP_188968575.1">
    <property type="nucleotide sequence ID" value="NZ_BMKW01000008.1"/>
</dbReference>
<reference evidence="6" key="2">
    <citation type="submission" date="2020-09" db="EMBL/GenBank/DDBJ databases">
        <authorList>
            <person name="Sun Q."/>
            <person name="Zhou Y."/>
        </authorList>
    </citation>
    <scope>NUCLEOTIDE SEQUENCE</scope>
    <source>
        <strain evidence="6">CGMCC 1.3617</strain>
    </source>
</reference>
<dbReference type="GO" id="GO:0043565">
    <property type="term" value="F:sequence-specific DNA binding"/>
    <property type="evidence" value="ECO:0007669"/>
    <property type="project" value="TreeGrafter"/>
</dbReference>
<dbReference type="SUPFAM" id="SSF46785">
    <property type="entry name" value="Winged helix' DNA-binding domain"/>
    <property type="match status" value="1"/>
</dbReference>
<keyword evidence="7" id="KW-1185">Reference proteome</keyword>
<dbReference type="Pfam" id="PF03466">
    <property type="entry name" value="LysR_substrate"/>
    <property type="match status" value="1"/>
</dbReference>
<dbReference type="PRINTS" id="PR00039">
    <property type="entry name" value="HTHLYSR"/>
</dbReference>
<dbReference type="AlphaFoldDB" id="A0A917KQI6"/>